<dbReference type="SMART" id="SM00175">
    <property type="entry name" value="RAB"/>
    <property type="match status" value="1"/>
</dbReference>
<dbReference type="SMART" id="SM00173">
    <property type="entry name" value="RAS"/>
    <property type="match status" value="1"/>
</dbReference>
<dbReference type="InterPro" id="IPR005225">
    <property type="entry name" value="Small_GTP-bd"/>
</dbReference>
<dbReference type="Gene3D" id="3.40.50.300">
    <property type="entry name" value="P-loop containing nucleotide triphosphate hydrolases"/>
    <property type="match status" value="1"/>
</dbReference>
<comment type="similarity">
    <text evidence="1">Belongs to the small GTPase superfamily. Rab family.</text>
</comment>
<evidence type="ECO:0000256" key="1">
    <source>
        <dbReference type="ARBA" id="ARBA00006270"/>
    </source>
</evidence>
<dbReference type="EnsemblMetazoa" id="G22226.4">
    <property type="protein sequence ID" value="G22226.4:cds"/>
    <property type="gene ID" value="G22226"/>
</dbReference>
<dbReference type="SMART" id="SM00176">
    <property type="entry name" value="RAN"/>
    <property type="match status" value="1"/>
</dbReference>
<keyword evidence="2" id="KW-0547">Nucleotide-binding</keyword>
<dbReference type="PROSITE" id="PS51421">
    <property type="entry name" value="RAS"/>
    <property type="match status" value="1"/>
</dbReference>
<dbReference type="PANTHER" id="PTHR47978">
    <property type="match status" value="1"/>
</dbReference>
<dbReference type="Pfam" id="PF00071">
    <property type="entry name" value="Ras"/>
    <property type="match status" value="1"/>
</dbReference>
<dbReference type="InterPro" id="IPR001806">
    <property type="entry name" value="Small_GTPase"/>
</dbReference>
<name>A0A8W8K342_MAGGI</name>
<dbReference type="GO" id="GO:0003924">
    <property type="term" value="F:GTPase activity"/>
    <property type="evidence" value="ECO:0007669"/>
    <property type="project" value="InterPro"/>
</dbReference>
<dbReference type="GO" id="GO:0005525">
    <property type="term" value="F:GTP binding"/>
    <property type="evidence" value="ECO:0007669"/>
    <property type="project" value="InterPro"/>
</dbReference>
<accession>A0A8W8K342</accession>
<dbReference type="NCBIfam" id="TIGR00231">
    <property type="entry name" value="small_GTP"/>
    <property type="match status" value="1"/>
</dbReference>
<proteinExistence type="inferred from homology"/>
<dbReference type="OMA" id="IEWMNDI"/>
<dbReference type="EnsemblMetazoa" id="G22226.5">
    <property type="protein sequence ID" value="G22226.5:cds"/>
    <property type="gene ID" value="G22226"/>
</dbReference>
<dbReference type="EnsemblMetazoa" id="G22226.1">
    <property type="protein sequence ID" value="G22226.1:cds"/>
    <property type="gene ID" value="G22226"/>
</dbReference>
<sequence length="220" mass="25055">MYSVKPTSINNKDRLFRRNKKDLHLKFIVIGDSRVGKTTLVEKYCGNDRDKNQNNSQLYYQHTLTTAEWSCNLKIVDTAGQERYRSVTSSYYRGSQGCLIVFDTSEETSFVNIEHWYNDLMNYCNSTSISVVLVGIKRDSRERVVSTERAQSFADHLNLPYFEVNLDNNSEISDVFDNLVKTVAQTLLSRENSVSSSTFSTTRLSKAVTKAESKLGCSCC</sequence>
<dbReference type="EnsemblMetazoa" id="G22226.7">
    <property type="protein sequence ID" value="G22226.7:cds"/>
    <property type="gene ID" value="G22226"/>
</dbReference>
<dbReference type="OrthoDB" id="10027888at2759"/>
<evidence type="ECO:0000256" key="2">
    <source>
        <dbReference type="ARBA" id="ARBA00022741"/>
    </source>
</evidence>
<dbReference type="PROSITE" id="PS51419">
    <property type="entry name" value="RAB"/>
    <property type="match status" value="1"/>
</dbReference>
<dbReference type="PRINTS" id="PR00449">
    <property type="entry name" value="RASTRNSFRMNG"/>
</dbReference>
<dbReference type="InterPro" id="IPR027417">
    <property type="entry name" value="P-loop_NTPase"/>
</dbReference>
<keyword evidence="4" id="KW-1185">Reference proteome</keyword>
<dbReference type="SUPFAM" id="SSF52540">
    <property type="entry name" value="P-loop containing nucleoside triphosphate hydrolases"/>
    <property type="match status" value="1"/>
</dbReference>
<dbReference type="EnsemblMetazoa" id="G22226.2">
    <property type="protein sequence ID" value="G22226.2:cds"/>
    <property type="gene ID" value="G22226"/>
</dbReference>
<reference evidence="3" key="1">
    <citation type="submission" date="2022-08" db="UniProtKB">
        <authorList>
            <consortium name="EnsemblMetazoa"/>
        </authorList>
    </citation>
    <scope>IDENTIFICATION</scope>
    <source>
        <strain evidence="3">05x7-T-G4-1.051#20</strain>
    </source>
</reference>
<dbReference type="Proteomes" id="UP000005408">
    <property type="component" value="Unassembled WGS sequence"/>
</dbReference>
<dbReference type="FunFam" id="3.40.50.300:FF:001447">
    <property type="entry name" value="Ras-related protein Rab-1B"/>
    <property type="match status" value="1"/>
</dbReference>
<dbReference type="SMART" id="SM00174">
    <property type="entry name" value="RHO"/>
    <property type="match status" value="1"/>
</dbReference>
<dbReference type="CDD" id="cd00154">
    <property type="entry name" value="Rab"/>
    <property type="match status" value="1"/>
</dbReference>
<protein>
    <submittedName>
        <fullName evidence="3">Uncharacterized protein</fullName>
    </submittedName>
</protein>
<evidence type="ECO:0000313" key="3">
    <source>
        <dbReference type="EnsemblMetazoa" id="G22226.7:cds"/>
    </source>
</evidence>
<organism evidence="3 4">
    <name type="scientific">Magallana gigas</name>
    <name type="common">Pacific oyster</name>
    <name type="synonym">Crassostrea gigas</name>
    <dbReference type="NCBI Taxonomy" id="29159"/>
    <lineage>
        <taxon>Eukaryota</taxon>
        <taxon>Metazoa</taxon>
        <taxon>Spiralia</taxon>
        <taxon>Lophotrochozoa</taxon>
        <taxon>Mollusca</taxon>
        <taxon>Bivalvia</taxon>
        <taxon>Autobranchia</taxon>
        <taxon>Pteriomorphia</taxon>
        <taxon>Ostreida</taxon>
        <taxon>Ostreoidea</taxon>
        <taxon>Ostreidae</taxon>
        <taxon>Magallana</taxon>
    </lineage>
</organism>
<evidence type="ECO:0000313" key="4">
    <source>
        <dbReference type="Proteomes" id="UP000005408"/>
    </source>
</evidence>
<dbReference type="AlphaFoldDB" id="A0A8W8K342"/>